<dbReference type="RefSeq" id="WP_054597602.1">
    <property type="nucleotide sequence ID" value="NZ_CP012830.1"/>
</dbReference>
<organism evidence="1 2">
    <name type="scientific">Pseudomonas fluorescens</name>
    <dbReference type="NCBI Taxonomy" id="294"/>
    <lineage>
        <taxon>Bacteria</taxon>
        <taxon>Pseudomonadati</taxon>
        <taxon>Pseudomonadota</taxon>
        <taxon>Gammaproteobacteria</taxon>
        <taxon>Pseudomonadales</taxon>
        <taxon>Pseudomonadaceae</taxon>
        <taxon>Pseudomonas</taxon>
    </lineage>
</organism>
<reference evidence="2" key="1">
    <citation type="submission" date="2015-09" db="EMBL/GenBank/DDBJ databases">
        <title>Whole genome sequence of Pseudomonas fluorescens FW300-N2E3.</title>
        <authorList>
            <person name="Ray J."/>
            <person name="Melnyk R."/>
            <person name="Deutschbauer A."/>
        </authorList>
    </citation>
    <scope>NUCLEOTIDE SEQUENCE [LARGE SCALE GENOMIC DNA]</scope>
    <source>
        <strain evidence="2">FW300-N2E3</strain>
    </source>
</reference>
<sequence>MTRFAQLQEKYQSEKAADQTYWANLHGMVDNIRCNLAHYLGVSPDQTVTVDGSEITVVTAGVINDRGQFDRCSVDKLPRSERSVTFGLRLAYGSEATQCVEPSKAFKLTMWSAGDMYFAKVDGFPEAFKGPTFETLYEALFSQAISKIRSA</sequence>
<name>A0A0N9VZM9_PSEFL</name>
<accession>A0A0N9VZM9</accession>
<reference evidence="1 2" key="2">
    <citation type="journal article" date="2018" name="Nature">
        <title>Mutant phenotypes for thousands of bacterial genes of unknown function.</title>
        <authorList>
            <person name="Price M.N."/>
            <person name="Wetmore K.M."/>
            <person name="Waters R.J."/>
            <person name="Callaghan M."/>
            <person name="Ray J."/>
            <person name="Liu H."/>
            <person name="Kuehl J.V."/>
            <person name="Melnyk R.A."/>
            <person name="Lamson J.S."/>
            <person name="Suh Y."/>
            <person name="Carlson H.K."/>
            <person name="Esquivel Z."/>
            <person name="Sadeeshkumar H."/>
            <person name="Chakraborty R."/>
            <person name="Zane G.M."/>
            <person name="Rubin B.E."/>
            <person name="Wall J.D."/>
            <person name="Visel A."/>
            <person name="Bristow J."/>
            <person name="Blow M.J."/>
            <person name="Arkin A.P."/>
            <person name="Deutschbauer A.M."/>
        </authorList>
    </citation>
    <scope>NUCLEOTIDE SEQUENCE [LARGE SCALE GENOMIC DNA]</scope>
    <source>
        <strain evidence="1 2">FW300-N2E3</strain>
    </source>
</reference>
<evidence type="ECO:0000313" key="2">
    <source>
        <dbReference type="Proteomes" id="UP000066487"/>
    </source>
</evidence>
<dbReference type="EMBL" id="CP012830">
    <property type="protein sequence ID" value="ALI04400.1"/>
    <property type="molecule type" value="Genomic_DNA"/>
</dbReference>
<dbReference type="Proteomes" id="UP000066487">
    <property type="component" value="Chromosome"/>
</dbReference>
<evidence type="ECO:0000313" key="1">
    <source>
        <dbReference type="EMBL" id="ALI04400.1"/>
    </source>
</evidence>
<dbReference type="AlphaFoldDB" id="A0A0N9VZM9"/>
<proteinExistence type="predicted"/>
<gene>
    <name evidence="1" type="ORF">AO353_26295</name>
</gene>
<protein>
    <submittedName>
        <fullName evidence="1">Uncharacterized protein</fullName>
    </submittedName>
</protein>